<sequence>MFSGHHFQISCWSPLEILVRHLIACRQLLREASGNRGPVPSPSLFCYPPPMRLLLQPSEAKLAGQNSENGPPLIADDGDEDLGELPLLYSP</sequence>
<evidence type="ECO:0000256" key="1">
    <source>
        <dbReference type="SAM" id="MobiDB-lite"/>
    </source>
</evidence>
<protein>
    <submittedName>
        <fullName evidence="2">SPRY domain-containing protein</fullName>
    </submittedName>
</protein>
<comment type="caution">
    <text evidence="2">The sequence shown here is derived from an EMBL/GenBank/DDBJ whole genome shotgun (WGS) entry which is preliminary data.</text>
</comment>
<evidence type="ECO:0000313" key="2">
    <source>
        <dbReference type="EMBL" id="KFG47260.1"/>
    </source>
</evidence>
<dbReference type="Proteomes" id="UP000028838">
    <property type="component" value="Unassembled WGS sequence"/>
</dbReference>
<gene>
    <name evidence="2" type="ORF">TGFOU_293060B</name>
</gene>
<feature type="region of interest" description="Disordered" evidence="1">
    <location>
        <begin position="60"/>
        <end position="91"/>
    </location>
</feature>
<reference evidence="2 3" key="1">
    <citation type="submission" date="2014-07" db="EMBL/GenBank/DDBJ databases">
        <authorList>
            <person name="Sibley D."/>
            <person name="Venepally P."/>
            <person name="Karamycheva S."/>
            <person name="Hadjithomas M."/>
            <person name="Khan A."/>
            <person name="Brunk B."/>
            <person name="Roos D."/>
            <person name="Caler E."/>
            <person name="Lorenzi H."/>
        </authorList>
    </citation>
    <scope>NUCLEOTIDE SEQUENCE [LARGE SCALE GENOMIC DNA]</scope>
    <source>
        <strain evidence="2 3">FOU</strain>
    </source>
</reference>
<dbReference type="EMBL" id="AEYH02001763">
    <property type="protein sequence ID" value="KFG47260.1"/>
    <property type="molecule type" value="Genomic_DNA"/>
</dbReference>
<dbReference type="AlphaFoldDB" id="A0A086KS92"/>
<organism evidence="2 3">
    <name type="scientific">Toxoplasma gondii FOU</name>
    <dbReference type="NCBI Taxonomy" id="943167"/>
    <lineage>
        <taxon>Eukaryota</taxon>
        <taxon>Sar</taxon>
        <taxon>Alveolata</taxon>
        <taxon>Apicomplexa</taxon>
        <taxon>Conoidasida</taxon>
        <taxon>Coccidia</taxon>
        <taxon>Eucoccidiorida</taxon>
        <taxon>Eimeriorina</taxon>
        <taxon>Sarcocystidae</taxon>
        <taxon>Toxoplasma</taxon>
    </lineage>
</organism>
<accession>A0A086KS92</accession>
<evidence type="ECO:0000313" key="3">
    <source>
        <dbReference type="Proteomes" id="UP000028838"/>
    </source>
</evidence>
<dbReference type="VEuPathDB" id="ToxoDB:TGFOU_293060B"/>
<name>A0A086KS92_TOXGO</name>
<proteinExistence type="predicted"/>